<dbReference type="SUPFAM" id="SSF81901">
    <property type="entry name" value="HCP-like"/>
    <property type="match status" value="1"/>
</dbReference>
<sequence length="228" mass="24594">MSAATSTTDGLLVLGQLALDQQDGAQALDWFRSAARSGDGRALNMVGRCHQRGWGTAVDPAQAAVYFRAAAERGDAWGMFNLADLLYRGEGVAQDDAQACHWYCEAARLGHAKALNMLGLLYEEGRGVPPSLPDAAACFQAAAEGGDCWGCFNIARLCLQAGRKGQAIRWFKEALSYGFPDFFRAMASALSAEQDACLRALARRAEFLEHCAKSGNRFSQQQCGNTKD</sequence>
<dbReference type="SMART" id="SM00671">
    <property type="entry name" value="SEL1"/>
    <property type="match status" value="4"/>
</dbReference>
<dbReference type="PANTHER" id="PTHR11102:SF160">
    <property type="entry name" value="ERAD-ASSOCIATED E3 UBIQUITIN-PROTEIN LIGASE COMPONENT HRD3"/>
    <property type="match status" value="1"/>
</dbReference>
<dbReference type="Pfam" id="PF08238">
    <property type="entry name" value="Sel1"/>
    <property type="match status" value="5"/>
</dbReference>
<gene>
    <name evidence="1" type="ORF">SAMN05421779_10963</name>
</gene>
<dbReference type="RefSeq" id="WP_076401937.1">
    <property type="nucleotide sequence ID" value="NZ_FTOA01000009.1"/>
</dbReference>
<dbReference type="Proteomes" id="UP000185678">
    <property type="component" value="Unassembled WGS sequence"/>
</dbReference>
<accession>A0A1N7Q1E1</accession>
<name>A0A1N7Q1E1_9PROT</name>
<dbReference type="AlphaFoldDB" id="A0A1N7Q1E1"/>
<protein>
    <recommendedName>
        <fullName evidence="3">Sel1 repeat family protein</fullName>
    </recommendedName>
</protein>
<evidence type="ECO:0008006" key="3">
    <source>
        <dbReference type="Google" id="ProtNLM"/>
    </source>
</evidence>
<dbReference type="OrthoDB" id="112232at2"/>
<dbReference type="InterPro" id="IPR006597">
    <property type="entry name" value="Sel1-like"/>
</dbReference>
<evidence type="ECO:0000313" key="1">
    <source>
        <dbReference type="EMBL" id="SIT16662.1"/>
    </source>
</evidence>
<evidence type="ECO:0000313" key="2">
    <source>
        <dbReference type="Proteomes" id="UP000185678"/>
    </source>
</evidence>
<reference evidence="1 2" key="1">
    <citation type="submission" date="2017-01" db="EMBL/GenBank/DDBJ databases">
        <authorList>
            <person name="Mah S.A."/>
            <person name="Swanson W.J."/>
            <person name="Moy G.W."/>
            <person name="Vacquier V.D."/>
        </authorList>
    </citation>
    <scope>NUCLEOTIDE SEQUENCE [LARGE SCALE GENOMIC DNA]</scope>
    <source>
        <strain evidence="1 2">DSM 11589</strain>
    </source>
</reference>
<dbReference type="Gene3D" id="1.25.40.10">
    <property type="entry name" value="Tetratricopeptide repeat domain"/>
    <property type="match status" value="1"/>
</dbReference>
<dbReference type="STRING" id="80876.SAMN05421779_10963"/>
<dbReference type="EMBL" id="FTOA01000009">
    <property type="protein sequence ID" value="SIT16662.1"/>
    <property type="molecule type" value="Genomic_DNA"/>
</dbReference>
<organism evidence="1 2">
    <name type="scientific">Insolitispirillum peregrinum</name>
    <dbReference type="NCBI Taxonomy" id="80876"/>
    <lineage>
        <taxon>Bacteria</taxon>
        <taxon>Pseudomonadati</taxon>
        <taxon>Pseudomonadota</taxon>
        <taxon>Alphaproteobacteria</taxon>
        <taxon>Rhodospirillales</taxon>
        <taxon>Novispirillaceae</taxon>
        <taxon>Insolitispirillum</taxon>
    </lineage>
</organism>
<dbReference type="InterPro" id="IPR050767">
    <property type="entry name" value="Sel1_AlgK"/>
</dbReference>
<proteinExistence type="predicted"/>
<keyword evidence="2" id="KW-1185">Reference proteome</keyword>
<dbReference type="InterPro" id="IPR011990">
    <property type="entry name" value="TPR-like_helical_dom_sf"/>
</dbReference>
<dbReference type="PANTHER" id="PTHR11102">
    <property type="entry name" value="SEL-1-LIKE PROTEIN"/>
    <property type="match status" value="1"/>
</dbReference>